<name>Q6L0M7_PICTO</name>
<dbReference type="GO" id="GO:0008168">
    <property type="term" value="F:methyltransferase activity"/>
    <property type="evidence" value="ECO:0007669"/>
    <property type="project" value="UniProtKB-KW"/>
</dbReference>
<dbReference type="KEGG" id="pto:PTO0890"/>
<gene>
    <name evidence="5" type="ordered locus">PTO0890</name>
</gene>
<dbReference type="GeneID" id="2844128"/>
<keyword evidence="2 5" id="KW-0808">Transferase</keyword>
<dbReference type="EC" id="2.1.1.-" evidence="5"/>
<dbReference type="InterPro" id="IPR001737">
    <property type="entry name" value="KsgA/Erm"/>
</dbReference>
<dbReference type="STRING" id="263820.PTO0890"/>
<keyword evidence="4" id="KW-0694">RNA-binding</keyword>
<evidence type="ECO:0000256" key="2">
    <source>
        <dbReference type="ARBA" id="ARBA00022679"/>
    </source>
</evidence>
<keyword evidence="1 5" id="KW-0489">Methyltransferase</keyword>
<reference evidence="5 6" key="1">
    <citation type="journal article" date="2004" name="Proc. Natl. Acad. Sci. U.S.A.">
        <title>Genome sequence of Picrophilus torridus and its implications for life around pH 0.</title>
        <authorList>
            <person name="Futterer O."/>
            <person name="Angelov A."/>
            <person name="Liesegang H."/>
            <person name="Gottschalk G."/>
            <person name="Schleper C."/>
            <person name="Schepers B."/>
            <person name="Dock C."/>
            <person name="Antranikian G."/>
            <person name="Liebl W."/>
        </authorList>
    </citation>
    <scope>NUCLEOTIDE SEQUENCE [LARGE SCALE GENOMIC DNA]</scope>
    <source>
        <strain evidence="6">ATCC 700027 / DSM 9790 / JCM 10055 / NBRC 100828</strain>
    </source>
</reference>
<dbReference type="HOGENOM" id="CLU_037990_16_1_2"/>
<evidence type="ECO:0000256" key="4">
    <source>
        <dbReference type="ARBA" id="ARBA00022884"/>
    </source>
</evidence>
<dbReference type="EMBL" id="AE017261">
    <property type="protein sequence ID" value="AAT43475.1"/>
    <property type="molecule type" value="Genomic_DNA"/>
</dbReference>
<dbReference type="Pfam" id="PF00398">
    <property type="entry name" value="RrnaAD"/>
    <property type="match status" value="1"/>
</dbReference>
<evidence type="ECO:0000256" key="3">
    <source>
        <dbReference type="ARBA" id="ARBA00022691"/>
    </source>
</evidence>
<evidence type="ECO:0000256" key="1">
    <source>
        <dbReference type="ARBA" id="ARBA00022603"/>
    </source>
</evidence>
<organism evidence="5 6">
    <name type="scientific">Picrophilus torridus (strain ATCC 700027 / DSM 9790 / JCM 10055 / NBRC 100828 / KAW 2/3)</name>
    <dbReference type="NCBI Taxonomy" id="1122961"/>
    <lineage>
        <taxon>Archaea</taxon>
        <taxon>Methanobacteriati</taxon>
        <taxon>Thermoplasmatota</taxon>
        <taxon>Thermoplasmata</taxon>
        <taxon>Thermoplasmatales</taxon>
        <taxon>Picrophilaceae</taxon>
        <taxon>Picrophilus</taxon>
    </lineage>
</organism>
<proteinExistence type="predicted"/>
<dbReference type="AlphaFoldDB" id="Q6L0M7"/>
<dbReference type="InterPro" id="IPR029063">
    <property type="entry name" value="SAM-dependent_MTases_sf"/>
</dbReference>
<dbReference type="GO" id="GO:0032259">
    <property type="term" value="P:methylation"/>
    <property type="evidence" value="ECO:0007669"/>
    <property type="project" value="UniProtKB-KW"/>
</dbReference>
<sequence length="173" mass="20556">MKFDRKRIAEMRKLYIPDSKVLEVMNIQPDDRIIDFGAGDGYYSILFSNFLRCGYVYAIENDDEAISMINERINDNKKVQVINGDLCDMELPEHNKAFFSNVFHDIECRDKLMEKIVNTKYVVLIEFKKGTNFGPPESIKINQDELESIFNKYDFKRDMHIELEMHYIDRYVK</sequence>
<dbReference type="Gene3D" id="3.40.50.150">
    <property type="entry name" value="Vaccinia Virus protein VP39"/>
    <property type="match status" value="1"/>
</dbReference>
<evidence type="ECO:0000313" key="5">
    <source>
        <dbReference type="EMBL" id="AAT43475.1"/>
    </source>
</evidence>
<dbReference type="InParanoid" id="Q6L0M7"/>
<dbReference type="Proteomes" id="UP000000438">
    <property type="component" value="Chromosome"/>
</dbReference>
<accession>Q6L0M7</accession>
<dbReference type="OrthoDB" id="1018at2157"/>
<evidence type="ECO:0000313" key="6">
    <source>
        <dbReference type="Proteomes" id="UP000000438"/>
    </source>
</evidence>
<dbReference type="CDD" id="cd02440">
    <property type="entry name" value="AdoMet_MTases"/>
    <property type="match status" value="1"/>
</dbReference>
<dbReference type="RefSeq" id="WP_011177691.1">
    <property type="nucleotide sequence ID" value="NC_005877.1"/>
</dbReference>
<keyword evidence="3" id="KW-0949">S-adenosyl-L-methionine</keyword>
<protein>
    <submittedName>
        <fullName evidence="5">Methyltransferase</fullName>
        <ecNumber evidence="5">2.1.1.-</ecNumber>
    </submittedName>
</protein>
<dbReference type="SUPFAM" id="SSF53335">
    <property type="entry name" value="S-adenosyl-L-methionine-dependent methyltransferases"/>
    <property type="match status" value="1"/>
</dbReference>
<dbReference type="PaxDb" id="263820-PTO0890"/>
<dbReference type="eggNOG" id="arCOG02702">
    <property type="taxonomic scope" value="Archaea"/>
</dbReference>
<dbReference type="GO" id="GO:0003723">
    <property type="term" value="F:RNA binding"/>
    <property type="evidence" value="ECO:0007669"/>
    <property type="project" value="UniProtKB-KW"/>
</dbReference>